<dbReference type="RefSeq" id="XP_019017289.1">
    <property type="nucleotide sequence ID" value="XM_019160823.1"/>
</dbReference>
<feature type="region of interest" description="Disordered" evidence="1">
    <location>
        <begin position="1"/>
        <end position="39"/>
    </location>
</feature>
<dbReference type="EMBL" id="KV454004">
    <property type="protein sequence ID" value="ODQ46176.1"/>
    <property type="molecule type" value="Genomic_DNA"/>
</dbReference>
<evidence type="ECO:0000256" key="1">
    <source>
        <dbReference type="SAM" id="MobiDB-lite"/>
    </source>
</evidence>
<evidence type="ECO:0000313" key="3">
    <source>
        <dbReference type="Proteomes" id="UP000094455"/>
    </source>
</evidence>
<dbReference type="GeneID" id="30177510"/>
<gene>
    <name evidence="2" type="ORF">PICMEDRAFT_154278</name>
</gene>
<dbReference type="AlphaFoldDB" id="A0A1E3NJC8"/>
<dbReference type="Proteomes" id="UP000094455">
    <property type="component" value="Unassembled WGS sequence"/>
</dbReference>
<organism evidence="2 3">
    <name type="scientific">Pichia membranifaciens NRRL Y-2026</name>
    <dbReference type="NCBI Taxonomy" id="763406"/>
    <lineage>
        <taxon>Eukaryota</taxon>
        <taxon>Fungi</taxon>
        <taxon>Dikarya</taxon>
        <taxon>Ascomycota</taxon>
        <taxon>Saccharomycotina</taxon>
        <taxon>Pichiomycetes</taxon>
        <taxon>Pichiales</taxon>
        <taxon>Pichiaceae</taxon>
        <taxon>Pichia</taxon>
    </lineage>
</organism>
<reference evidence="2 3" key="1">
    <citation type="journal article" date="2016" name="Proc. Natl. Acad. Sci. U.S.A.">
        <title>Comparative genomics of biotechnologically important yeasts.</title>
        <authorList>
            <person name="Riley R."/>
            <person name="Haridas S."/>
            <person name="Wolfe K.H."/>
            <person name="Lopes M.R."/>
            <person name="Hittinger C.T."/>
            <person name="Goeker M."/>
            <person name="Salamov A.A."/>
            <person name="Wisecaver J.H."/>
            <person name="Long T.M."/>
            <person name="Calvey C.H."/>
            <person name="Aerts A.L."/>
            <person name="Barry K.W."/>
            <person name="Choi C."/>
            <person name="Clum A."/>
            <person name="Coughlan A.Y."/>
            <person name="Deshpande S."/>
            <person name="Douglass A.P."/>
            <person name="Hanson S.J."/>
            <person name="Klenk H.-P."/>
            <person name="LaButti K.M."/>
            <person name="Lapidus A."/>
            <person name="Lindquist E.A."/>
            <person name="Lipzen A.M."/>
            <person name="Meier-Kolthoff J.P."/>
            <person name="Ohm R.A."/>
            <person name="Otillar R.P."/>
            <person name="Pangilinan J.L."/>
            <person name="Peng Y."/>
            <person name="Rokas A."/>
            <person name="Rosa C.A."/>
            <person name="Scheuner C."/>
            <person name="Sibirny A.A."/>
            <person name="Slot J.C."/>
            <person name="Stielow J.B."/>
            <person name="Sun H."/>
            <person name="Kurtzman C.P."/>
            <person name="Blackwell M."/>
            <person name="Grigoriev I.V."/>
            <person name="Jeffries T.W."/>
        </authorList>
    </citation>
    <scope>NUCLEOTIDE SEQUENCE [LARGE SCALE GENOMIC DNA]</scope>
    <source>
        <strain evidence="2 3">NRRL Y-2026</strain>
    </source>
</reference>
<protein>
    <submittedName>
        <fullName evidence="2">Uncharacterized protein</fullName>
    </submittedName>
</protein>
<feature type="compositionally biased region" description="Polar residues" evidence="1">
    <location>
        <begin position="14"/>
        <end position="30"/>
    </location>
</feature>
<accession>A0A1E3NJC8</accession>
<sequence length="67" mass="7389">MPRGASCPLRHSRAQQSRAAQSPLEQTAAPSTPEHRRNSPKRLWMQALLPGMPLLFCVLARTRGAVV</sequence>
<keyword evidence="3" id="KW-1185">Reference proteome</keyword>
<proteinExistence type="predicted"/>
<evidence type="ECO:0000313" key="2">
    <source>
        <dbReference type="EMBL" id="ODQ46176.1"/>
    </source>
</evidence>
<name>A0A1E3NJC8_9ASCO</name>